<evidence type="ECO:0000256" key="3">
    <source>
        <dbReference type="ARBA" id="ARBA00023002"/>
    </source>
</evidence>
<evidence type="ECO:0000313" key="6">
    <source>
        <dbReference type="Proteomes" id="UP000182444"/>
    </source>
</evidence>
<dbReference type="PANTHER" id="PTHR42760">
    <property type="entry name" value="SHORT-CHAIN DEHYDROGENASES/REDUCTASES FAMILY MEMBER"/>
    <property type="match status" value="1"/>
</dbReference>
<dbReference type="RefSeq" id="XP_506029.3">
    <property type="nucleotide sequence ID" value="XM_506029.3"/>
</dbReference>
<dbReference type="PROSITE" id="PS00061">
    <property type="entry name" value="ADH_SHORT"/>
    <property type="match status" value="1"/>
</dbReference>
<dbReference type="PRINTS" id="PR00080">
    <property type="entry name" value="SDRFAMILY"/>
</dbReference>
<dbReference type="PANTHER" id="PTHR42760:SF133">
    <property type="entry name" value="3-OXOACYL-[ACYL-CARRIER-PROTEIN] REDUCTASE"/>
    <property type="match status" value="1"/>
</dbReference>
<reference evidence="5 6" key="1">
    <citation type="journal article" date="2016" name="PLoS ONE">
        <title>Sequence Assembly of Yarrowia lipolytica Strain W29/CLIB89 Shows Transposable Element Diversity.</title>
        <authorList>
            <person name="Magnan C."/>
            <person name="Yu J."/>
            <person name="Chang I."/>
            <person name="Jahn E."/>
            <person name="Kanomata Y."/>
            <person name="Wu J."/>
            <person name="Zeller M."/>
            <person name="Oakes M."/>
            <person name="Baldi P."/>
            <person name="Sandmeyer S."/>
        </authorList>
    </citation>
    <scope>NUCLEOTIDE SEQUENCE [LARGE SCALE GENOMIC DNA]</scope>
    <source>
        <strain evidence="6">CLIB89(W29)</strain>
    </source>
</reference>
<dbReference type="Proteomes" id="UP000182444">
    <property type="component" value="Chromosome 1F"/>
</dbReference>
<dbReference type="InterPro" id="IPR036291">
    <property type="entry name" value="NAD(P)-bd_dom_sf"/>
</dbReference>
<dbReference type="GO" id="GO:0048038">
    <property type="term" value="F:quinone binding"/>
    <property type="evidence" value="ECO:0007669"/>
    <property type="project" value="TreeGrafter"/>
</dbReference>
<dbReference type="AlphaFoldDB" id="A0A1D8NQI5"/>
<keyword evidence="3" id="KW-0560">Oxidoreductase</keyword>
<dbReference type="FunFam" id="3.40.50.720:FF:000563">
    <property type="entry name" value="3-oxoacyl-acyl carrier protein reductase"/>
    <property type="match status" value="1"/>
</dbReference>
<dbReference type="PRINTS" id="PR00081">
    <property type="entry name" value="GDHRDH"/>
</dbReference>
<dbReference type="SUPFAM" id="SSF51735">
    <property type="entry name" value="NAD(P)-binding Rossmann-fold domains"/>
    <property type="match status" value="1"/>
</dbReference>
<organism evidence="5 6">
    <name type="scientific">Yarrowia lipolytica</name>
    <name type="common">Candida lipolytica</name>
    <dbReference type="NCBI Taxonomy" id="4952"/>
    <lineage>
        <taxon>Eukaryota</taxon>
        <taxon>Fungi</taxon>
        <taxon>Dikarya</taxon>
        <taxon>Ascomycota</taxon>
        <taxon>Saccharomycotina</taxon>
        <taxon>Dipodascomycetes</taxon>
        <taxon>Dipodascales</taxon>
        <taxon>Dipodascales incertae sedis</taxon>
        <taxon>Yarrowia</taxon>
    </lineage>
</organism>
<dbReference type="InterPro" id="IPR002347">
    <property type="entry name" value="SDR_fam"/>
</dbReference>
<dbReference type="EMBL" id="CP017558">
    <property type="protein sequence ID" value="AOW07884.1"/>
    <property type="molecule type" value="Genomic_DNA"/>
</dbReference>
<accession>A0A1D8NQI5</accession>
<dbReference type="Gene3D" id="3.40.50.720">
    <property type="entry name" value="NAD(P)-binding Rossmann-like Domain"/>
    <property type="match status" value="1"/>
</dbReference>
<evidence type="ECO:0000256" key="2">
    <source>
        <dbReference type="ARBA" id="ARBA00022857"/>
    </source>
</evidence>
<gene>
    <name evidence="5" type="ORF">YALI1_F37498g</name>
</gene>
<proteinExistence type="inferred from homology"/>
<dbReference type="Pfam" id="PF00106">
    <property type="entry name" value="adh_short"/>
    <property type="match status" value="1"/>
</dbReference>
<dbReference type="GO" id="GO:0006633">
    <property type="term" value="P:fatty acid biosynthetic process"/>
    <property type="evidence" value="ECO:0007669"/>
    <property type="project" value="TreeGrafter"/>
</dbReference>
<protein>
    <submittedName>
        <fullName evidence="5">Uncharacterized protein</fullName>
    </submittedName>
</protein>
<dbReference type="eggNOG" id="KOG0725">
    <property type="taxonomic scope" value="Eukaryota"/>
</dbReference>
<name>A0A1D8NQI5_YARLL</name>
<dbReference type="VEuPathDB" id="FungiDB:YALI0_F29975g"/>
<evidence type="ECO:0000256" key="4">
    <source>
        <dbReference type="RuleBase" id="RU000363"/>
    </source>
</evidence>
<comment type="similarity">
    <text evidence="1 4">Belongs to the short-chain dehydrogenases/reductases (SDR) family.</text>
</comment>
<dbReference type="InterPro" id="IPR020904">
    <property type="entry name" value="Sc_DH/Rdtase_CS"/>
</dbReference>
<dbReference type="KEGG" id="yli:2908293"/>
<sequence>MSLRNTTALITGGSGGIGYRISKAFASAGARVIILSHKKEEIDTALFALPERLEGEKHHEGIVHNVTSEQPPAGVDFSEVDVLVNCAGISLTGLLSTTSTKDIQNVVNVNLVGTMFMTKFAMEAWQKRYPERAASDRKAEGNGCIINISSILGLRAVSPGLSIYAATKTALIMFTKSMCVEGGRMAIRSNAICPGYVRTEMTKAHELSFKTPLQEFGDTGDVSVESIANAAMYFATNPQVSGSILSVDKGICAN</sequence>
<evidence type="ECO:0000313" key="5">
    <source>
        <dbReference type="EMBL" id="AOW07884.1"/>
    </source>
</evidence>
<keyword evidence="2" id="KW-0521">NADP</keyword>
<dbReference type="CDD" id="cd05233">
    <property type="entry name" value="SDR_c"/>
    <property type="match status" value="1"/>
</dbReference>
<evidence type="ECO:0000256" key="1">
    <source>
        <dbReference type="ARBA" id="ARBA00006484"/>
    </source>
</evidence>
<dbReference type="OMA" id="IGHEGAN"/>
<dbReference type="VEuPathDB" id="FungiDB:YALI1_F37498g"/>
<dbReference type="GO" id="GO:0016616">
    <property type="term" value="F:oxidoreductase activity, acting on the CH-OH group of donors, NAD or NADP as acceptor"/>
    <property type="evidence" value="ECO:0007669"/>
    <property type="project" value="TreeGrafter"/>
</dbReference>
<dbReference type="GeneID" id="2908293"/>